<comment type="similarity">
    <text evidence="3">Belongs to the peptidase M10B family.</text>
</comment>
<proteinExistence type="inferred from homology"/>
<sequence length="573" mass="59989">MSINTGNNSLDSLVYGGWYGLIGQPVQLTYSFLTRAPANASTEDRTGFVAMSATQQAAVRDALSKWASVANITFTETVRNTGNLQFGTNDQGDASSAYAYLPEAGVSSLTMYTNNQDAYNAVFTPGSYGPSVLIHEIGHMLGLKHPGNYDSTGTTVDGPFLPSATDNGDYTQMSYNEPTSWAVNRHYATTAMLYDIQAIQYLYGANMAWHAGADVYTFTSSVAPQCIWDAGGDNTFDFSACTGATVINLNAGAFSETAPGLKNVSIAYGVTVKTAIAGAGGATVFANSLGNSLNGGSGNDVFHQGAGSDRIAGGSGSDTVVFSSTFAHYAVSRGSDAVTVTGDGTDVLTGVEVLRFADRTINVGDLAVQAMQMGTAGNDRLAADAIGGTIDGDAGIDTVVFGGASTAYTLTRTAGGFDVVASGGVKQSLVDVERLEFSDHSLALDSNGVPGQIYRLYEAALDRAPESAGMGFWMAHEAAGMSISSIARQFIDSKEFGERFGVNLDNAHYVTQLYQNVLGRDPDAAGFAFHVGNLDSGWLTREQVLLGFSESQEFVAAVGATMPVGIMFDPWFG</sequence>
<dbReference type="PANTHER" id="PTHR10201">
    <property type="entry name" value="MATRIX METALLOPROTEINASE"/>
    <property type="match status" value="1"/>
</dbReference>
<dbReference type="Gene3D" id="3.40.390.10">
    <property type="entry name" value="Collagenase (Catalytic Domain)"/>
    <property type="match status" value="1"/>
</dbReference>
<name>A0ABZ1UV78_9BURK</name>
<dbReference type="InterPro" id="IPR025282">
    <property type="entry name" value="DUF4214"/>
</dbReference>
<evidence type="ECO:0000256" key="7">
    <source>
        <dbReference type="ARBA" id="ARBA00022737"/>
    </source>
</evidence>
<accession>A0ABZ1UV78</accession>
<evidence type="ECO:0000256" key="5">
    <source>
        <dbReference type="ARBA" id="ARBA00022670"/>
    </source>
</evidence>
<evidence type="ECO:0000313" key="12">
    <source>
        <dbReference type="EMBL" id="WUR15948.1"/>
    </source>
</evidence>
<dbReference type="Pfam" id="PF08548">
    <property type="entry name" value="Peptidase_M10_C"/>
    <property type="match status" value="1"/>
</dbReference>
<comment type="cofactor">
    <cofactor evidence="1">
        <name>Ca(2+)</name>
        <dbReference type="ChEBI" id="CHEBI:29108"/>
    </cofactor>
</comment>
<dbReference type="PRINTS" id="PR00313">
    <property type="entry name" value="CABNDNGRPT"/>
</dbReference>
<dbReference type="SUPFAM" id="SSF55486">
    <property type="entry name" value="Metalloproteases ('zincins'), catalytic domain"/>
    <property type="match status" value="1"/>
</dbReference>
<dbReference type="Pfam" id="PF13946">
    <property type="entry name" value="DUF4214"/>
    <property type="match status" value="1"/>
</dbReference>
<evidence type="ECO:0000256" key="9">
    <source>
        <dbReference type="ARBA" id="ARBA00022833"/>
    </source>
</evidence>
<evidence type="ECO:0000256" key="8">
    <source>
        <dbReference type="ARBA" id="ARBA00022801"/>
    </source>
</evidence>
<evidence type="ECO:0000256" key="3">
    <source>
        <dbReference type="ARBA" id="ARBA00009490"/>
    </source>
</evidence>
<dbReference type="SUPFAM" id="SSF51120">
    <property type="entry name" value="beta-Roll"/>
    <property type="match status" value="1"/>
</dbReference>
<dbReference type="Gene3D" id="1.10.3130.20">
    <property type="entry name" value="Phycobilisome linker domain"/>
    <property type="match status" value="1"/>
</dbReference>
<evidence type="ECO:0000256" key="4">
    <source>
        <dbReference type="ARBA" id="ARBA00022525"/>
    </source>
</evidence>
<keyword evidence="6" id="KW-0479">Metal-binding</keyword>
<dbReference type="InterPro" id="IPR001343">
    <property type="entry name" value="Hemolysn_Ca-bd"/>
</dbReference>
<dbReference type="Proteomes" id="UP000321323">
    <property type="component" value="Chromosome"/>
</dbReference>
<keyword evidence="13" id="KW-1185">Reference proteome</keyword>
<organism evidence="12 13">
    <name type="scientific">[Empedobacter] haloabium</name>
    <dbReference type="NCBI Taxonomy" id="592317"/>
    <lineage>
        <taxon>Bacteria</taxon>
        <taxon>Pseudomonadati</taxon>
        <taxon>Pseudomonadota</taxon>
        <taxon>Betaproteobacteria</taxon>
        <taxon>Burkholderiales</taxon>
        <taxon>Oxalobacteraceae</taxon>
        <taxon>Telluria group</taxon>
        <taxon>Telluria group incertae sedis</taxon>
    </lineage>
</organism>
<dbReference type="CDD" id="cd04277">
    <property type="entry name" value="ZnMc_serralysin_like"/>
    <property type="match status" value="1"/>
</dbReference>
<dbReference type="PANTHER" id="PTHR10201:SF323">
    <property type="entry name" value="MATRIX METALLOPROTEINASE-21"/>
    <property type="match status" value="1"/>
</dbReference>
<dbReference type="InterPro" id="IPR024079">
    <property type="entry name" value="MetalloPept_cat_dom_sf"/>
</dbReference>
<dbReference type="EMBL" id="CP136508">
    <property type="protein sequence ID" value="WUR15948.1"/>
    <property type="molecule type" value="Genomic_DNA"/>
</dbReference>
<keyword evidence="10" id="KW-0482">Metalloprotease</keyword>
<evidence type="ECO:0000256" key="6">
    <source>
        <dbReference type="ARBA" id="ARBA00022723"/>
    </source>
</evidence>
<comment type="subcellular location">
    <subcellularLocation>
        <location evidence="2">Secreted</location>
    </subcellularLocation>
</comment>
<evidence type="ECO:0000313" key="13">
    <source>
        <dbReference type="Proteomes" id="UP000321323"/>
    </source>
</evidence>
<reference evidence="12 13" key="1">
    <citation type="journal article" date="2019" name="Int. J. Syst. Evol. Microbiol.">
        <title>The Draft Whole-Genome Sequence of the Antibiotic Producer Empedobacter haloabium ATCC 31962 Provides Indications for Its Taxonomic Reclassification.</title>
        <authorList>
            <person name="Miess H."/>
            <person name="Arlt P."/>
            <person name="Apel A.K."/>
            <person name="Weber T."/>
            <person name="Nieselt K."/>
            <person name="Hanssen F."/>
            <person name="Czemmel S."/>
            <person name="Nahnsen S."/>
            <person name="Gross H."/>
        </authorList>
    </citation>
    <scope>NUCLEOTIDE SEQUENCE [LARGE SCALE GENOMIC DNA]</scope>
    <source>
        <strain evidence="12 13">ATCC 31962</strain>
    </source>
</reference>
<protein>
    <submittedName>
        <fullName evidence="12">DUF4214 domain-containing protein</fullName>
    </submittedName>
</protein>
<dbReference type="InterPro" id="IPR001818">
    <property type="entry name" value="Pept_M10_metallopeptidase"/>
</dbReference>
<dbReference type="Gene3D" id="2.150.10.10">
    <property type="entry name" value="Serralysin-like metalloprotease, C-terminal"/>
    <property type="match status" value="1"/>
</dbReference>
<dbReference type="InterPro" id="IPR013858">
    <property type="entry name" value="Peptidase_M10B_C"/>
</dbReference>
<keyword evidence="9" id="KW-0862">Zinc</keyword>
<evidence type="ECO:0000259" key="11">
    <source>
        <dbReference type="SMART" id="SM00235"/>
    </source>
</evidence>
<dbReference type="Pfam" id="PF00413">
    <property type="entry name" value="Peptidase_M10"/>
    <property type="match status" value="1"/>
</dbReference>
<keyword evidence="7" id="KW-0677">Repeat</keyword>
<keyword evidence="4" id="KW-0964">Secreted</keyword>
<keyword evidence="8" id="KW-0378">Hydrolase</keyword>
<dbReference type="InterPro" id="IPR038255">
    <property type="entry name" value="PBS_linker_sf"/>
</dbReference>
<evidence type="ECO:0000256" key="1">
    <source>
        <dbReference type="ARBA" id="ARBA00001913"/>
    </source>
</evidence>
<feature type="domain" description="Peptidase metallopeptidase" evidence="11">
    <location>
        <begin position="26"/>
        <end position="189"/>
    </location>
</feature>
<dbReference type="Pfam" id="PF00353">
    <property type="entry name" value="HemolysinCabind"/>
    <property type="match status" value="1"/>
</dbReference>
<dbReference type="InterPro" id="IPR006026">
    <property type="entry name" value="Peptidase_Metallo"/>
</dbReference>
<evidence type="ECO:0000256" key="10">
    <source>
        <dbReference type="ARBA" id="ARBA00023049"/>
    </source>
</evidence>
<dbReference type="InterPro" id="IPR011049">
    <property type="entry name" value="Serralysin-like_metalloprot_C"/>
</dbReference>
<evidence type="ECO:0000256" key="2">
    <source>
        <dbReference type="ARBA" id="ARBA00004613"/>
    </source>
</evidence>
<dbReference type="InterPro" id="IPR034033">
    <property type="entry name" value="Serralysin-like"/>
</dbReference>
<gene>
    <name evidence="12" type="ORF">E7V67_012835</name>
</gene>
<dbReference type="SMART" id="SM00235">
    <property type="entry name" value="ZnMc"/>
    <property type="match status" value="1"/>
</dbReference>
<keyword evidence="5" id="KW-0645">Protease</keyword>